<evidence type="ECO:0000313" key="3">
    <source>
        <dbReference type="Proteomes" id="UP000823736"/>
    </source>
</evidence>
<dbReference type="OrthoDB" id="387185at2157"/>
<comment type="caution">
    <text evidence="2">The sequence shown here is derived from an EMBL/GenBank/DDBJ whole genome shotgun (WGS) entry which is preliminary data.</text>
</comment>
<sequence length="136" mass="15612">MGVFDTLRSLRPRLPQTSKEHLEMWAIDTGGGDRPLDECPFLFLVSPDGEKAKLLANRTGEHVEFEDIPLEEIRSDERLEHGDPEIKIRRFRTHDPGTDPPISPSDFERLPPAVRGRNLPPREFTDDDAEQMKQEL</sequence>
<keyword evidence="3" id="KW-1185">Reference proteome</keyword>
<proteinExistence type="predicted"/>
<dbReference type="AlphaFoldDB" id="A0A8T4GYB6"/>
<dbReference type="EMBL" id="JAGGLC010000003">
    <property type="protein sequence ID" value="MBP1987222.1"/>
    <property type="molecule type" value="Genomic_DNA"/>
</dbReference>
<evidence type="ECO:0000313" key="2">
    <source>
        <dbReference type="EMBL" id="MBP1987222.1"/>
    </source>
</evidence>
<protein>
    <submittedName>
        <fullName evidence="2">Uncharacterized protein</fullName>
    </submittedName>
</protein>
<accession>A0A8T4GYB6</accession>
<evidence type="ECO:0000256" key="1">
    <source>
        <dbReference type="SAM" id="MobiDB-lite"/>
    </source>
</evidence>
<organism evidence="2 3">
    <name type="scientific">Halolamina salifodinae</name>
    <dbReference type="NCBI Taxonomy" id="1202767"/>
    <lineage>
        <taxon>Archaea</taxon>
        <taxon>Methanobacteriati</taxon>
        <taxon>Methanobacteriota</taxon>
        <taxon>Stenosarchaea group</taxon>
        <taxon>Halobacteria</taxon>
        <taxon>Halobacteriales</taxon>
        <taxon>Haloferacaceae</taxon>
    </lineage>
</organism>
<dbReference type="Proteomes" id="UP000823736">
    <property type="component" value="Unassembled WGS sequence"/>
</dbReference>
<dbReference type="RefSeq" id="WP_209491493.1">
    <property type="nucleotide sequence ID" value="NZ_JAGGLC010000003.1"/>
</dbReference>
<feature type="compositionally biased region" description="Basic and acidic residues" evidence="1">
    <location>
        <begin position="77"/>
        <end position="97"/>
    </location>
</feature>
<name>A0A8T4GYB6_9EURY</name>
<reference evidence="2" key="1">
    <citation type="submission" date="2021-03" db="EMBL/GenBank/DDBJ databases">
        <title>Genomic Encyclopedia of Type Strains, Phase IV (KMG-IV): sequencing the most valuable type-strain genomes for metagenomic binning, comparative biology and taxonomic classification.</title>
        <authorList>
            <person name="Goeker M."/>
        </authorList>
    </citation>
    <scope>NUCLEOTIDE SEQUENCE</scope>
    <source>
        <strain evidence="2">DSM 26232</strain>
    </source>
</reference>
<feature type="region of interest" description="Disordered" evidence="1">
    <location>
        <begin position="77"/>
        <end position="136"/>
    </location>
</feature>
<gene>
    <name evidence="2" type="ORF">J2753_001720</name>
</gene>